<feature type="region of interest" description="Disordered" evidence="2">
    <location>
        <begin position="99"/>
        <end position="137"/>
    </location>
</feature>
<accession>W9Z1E1</accession>
<evidence type="ECO:0008006" key="5">
    <source>
        <dbReference type="Google" id="ProtNLM"/>
    </source>
</evidence>
<keyword evidence="4" id="KW-1185">Reference proteome</keyword>
<name>W9Z1E1_9EURO</name>
<evidence type="ECO:0000313" key="3">
    <source>
        <dbReference type="EMBL" id="EXJ95366.1"/>
    </source>
</evidence>
<feature type="region of interest" description="Disordered" evidence="2">
    <location>
        <begin position="194"/>
        <end position="231"/>
    </location>
</feature>
<evidence type="ECO:0000256" key="2">
    <source>
        <dbReference type="SAM" id="MobiDB-lite"/>
    </source>
</evidence>
<evidence type="ECO:0000256" key="1">
    <source>
        <dbReference type="SAM" id="Coils"/>
    </source>
</evidence>
<dbReference type="HOGENOM" id="CLU_015321_0_0_1"/>
<dbReference type="AlphaFoldDB" id="W9Z1E1"/>
<evidence type="ECO:0000313" key="4">
    <source>
        <dbReference type="Proteomes" id="UP000019484"/>
    </source>
</evidence>
<dbReference type="Proteomes" id="UP000019484">
    <property type="component" value="Unassembled WGS sequence"/>
</dbReference>
<protein>
    <recommendedName>
        <fullName evidence="5">M protein, serotype 2.1</fullName>
    </recommendedName>
</protein>
<dbReference type="eggNOG" id="ENOG502QVZ5">
    <property type="taxonomic scope" value="Eukaryota"/>
</dbReference>
<keyword evidence="1" id="KW-0175">Coiled coil</keyword>
<gene>
    <name evidence="3" type="ORF">A1O1_00487</name>
</gene>
<feature type="compositionally biased region" description="Basic and acidic residues" evidence="2">
    <location>
        <begin position="127"/>
        <end position="137"/>
    </location>
</feature>
<organism evidence="3 4">
    <name type="scientific">Capronia coronata CBS 617.96</name>
    <dbReference type="NCBI Taxonomy" id="1182541"/>
    <lineage>
        <taxon>Eukaryota</taxon>
        <taxon>Fungi</taxon>
        <taxon>Dikarya</taxon>
        <taxon>Ascomycota</taxon>
        <taxon>Pezizomycotina</taxon>
        <taxon>Eurotiomycetes</taxon>
        <taxon>Chaetothyriomycetidae</taxon>
        <taxon>Chaetothyriales</taxon>
        <taxon>Herpotrichiellaceae</taxon>
        <taxon>Capronia</taxon>
    </lineage>
</organism>
<comment type="caution">
    <text evidence="3">The sequence shown here is derived from an EMBL/GenBank/DDBJ whole genome shotgun (WGS) entry which is preliminary data.</text>
</comment>
<dbReference type="RefSeq" id="XP_007719595.1">
    <property type="nucleotide sequence ID" value="XM_007721405.1"/>
</dbReference>
<dbReference type="OrthoDB" id="2121319at2759"/>
<feature type="region of interest" description="Disordered" evidence="2">
    <location>
        <begin position="1"/>
        <end position="86"/>
    </location>
</feature>
<dbReference type="GeneID" id="19155394"/>
<proteinExistence type="predicted"/>
<feature type="region of interest" description="Disordered" evidence="2">
    <location>
        <begin position="424"/>
        <end position="629"/>
    </location>
</feature>
<sequence length="629" mass="68663">MATPNSKKPLTDRSNASPSVRSGSTNSPSRSAAASTMPASSGQGLARTPSIRQTRPLRKAPSRMSTSFPSSVEPEVEDDESKSVNAQLIADLKEQVQRAEQASEQYRKQLEMMQQRLDEAAAEQTSAEERDYQRQSELDRLKAEIKDLNRQRRELELAYSEDKQTFLHERERQAGKEADLQCVISRLNEALRTRSAERISASRSASNTNSPLPDTSEPGETNKRDEPDPDLLQTLRQKETDLESLRYDLAEAQLKLAEQEHVGDSRLQTLETAVMELKMQNARLVEENESFQMLLSEKTLKGDFVHHHHNDEEVGGMSTLAEELESTEEDPEGQGEAYKKLEAEVKAAKEENKALTLYIDKIVGRLLQHEGFEHIIHDKEDRPPPPTKPVVTEKALPSVPDQQASGAAGGVTNNFLQRARSVVSRPGARGRPMSYAQPPATPSANENPETAPSIPLNRGHRRTRSDQAQADMAAAAVVQQMNRASPMRTASGGPLSPGIRPLSPQLAQQRRSSYFGAPAATPRALSGSGLGAAGGSSANSVASENSEDVKSNTDGSSTAAVTGGHSQSQGPGQGQGNGNIPGAVMKQNQLRPLRLVQEQSQLDEDMQKRANRGSWIGWLRGSTIEAQQD</sequence>
<reference evidence="3 4" key="1">
    <citation type="submission" date="2013-03" db="EMBL/GenBank/DDBJ databases">
        <title>The Genome Sequence of Capronia coronata CBS 617.96.</title>
        <authorList>
            <consortium name="The Broad Institute Genomics Platform"/>
            <person name="Cuomo C."/>
            <person name="de Hoog S."/>
            <person name="Gorbushina A."/>
            <person name="Walker B."/>
            <person name="Young S.K."/>
            <person name="Zeng Q."/>
            <person name="Gargeya S."/>
            <person name="Fitzgerald M."/>
            <person name="Haas B."/>
            <person name="Abouelleil A."/>
            <person name="Allen A.W."/>
            <person name="Alvarado L."/>
            <person name="Arachchi H.M."/>
            <person name="Berlin A.M."/>
            <person name="Chapman S.B."/>
            <person name="Gainer-Dewar J."/>
            <person name="Goldberg J."/>
            <person name="Griggs A."/>
            <person name="Gujja S."/>
            <person name="Hansen M."/>
            <person name="Howarth C."/>
            <person name="Imamovic A."/>
            <person name="Ireland A."/>
            <person name="Larimer J."/>
            <person name="McCowan C."/>
            <person name="Murphy C."/>
            <person name="Pearson M."/>
            <person name="Poon T.W."/>
            <person name="Priest M."/>
            <person name="Roberts A."/>
            <person name="Saif S."/>
            <person name="Shea T."/>
            <person name="Sisk P."/>
            <person name="Sykes S."/>
            <person name="Wortman J."/>
            <person name="Nusbaum C."/>
            <person name="Birren B."/>
        </authorList>
    </citation>
    <scope>NUCLEOTIDE SEQUENCE [LARGE SCALE GENOMIC DNA]</scope>
    <source>
        <strain evidence="3 4">CBS 617.96</strain>
    </source>
</reference>
<dbReference type="PANTHER" id="PTHR38120">
    <property type="entry name" value="EXPRESSED PROTEIN"/>
    <property type="match status" value="1"/>
</dbReference>
<dbReference type="EMBL" id="AMWN01000001">
    <property type="protein sequence ID" value="EXJ95366.1"/>
    <property type="molecule type" value="Genomic_DNA"/>
</dbReference>
<feature type="compositionally biased region" description="Low complexity" evidence="2">
    <location>
        <begin position="466"/>
        <end position="481"/>
    </location>
</feature>
<feature type="coiled-coil region" evidence="1">
    <location>
        <begin position="235"/>
        <end position="287"/>
    </location>
</feature>
<dbReference type="STRING" id="1182541.W9Z1E1"/>
<feature type="compositionally biased region" description="Polar residues" evidence="2">
    <location>
        <begin position="1"/>
        <end position="43"/>
    </location>
</feature>
<feature type="compositionally biased region" description="Low complexity" evidence="2">
    <location>
        <begin position="535"/>
        <end position="544"/>
    </location>
</feature>
<dbReference type="PANTHER" id="PTHR38120:SF1">
    <property type="entry name" value="M PROTEIN, SEROTYPE 2.1"/>
    <property type="match status" value="1"/>
</dbReference>